<dbReference type="GO" id="GO:0016020">
    <property type="term" value="C:membrane"/>
    <property type="evidence" value="ECO:0007669"/>
    <property type="project" value="TreeGrafter"/>
</dbReference>
<comment type="similarity">
    <text evidence="6">Belongs to the peptidase M48 family.</text>
</comment>
<dbReference type="CDD" id="cd07331">
    <property type="entry name" value="M48C_Oma1_like"/>
    <property type="match status" value="1"/>
</dbReference>
<keyword evidence="4 6" id="KW-0862">Zinc</keyword>
<dbReference type="Pfam" id="PF01435">
    <property type="entry name" value="Peptidase_M48"/>
    <property type="match status" value="1"/>
</dbReference>
<sequence>MIKTKYLLLLSVAFILSQCSSVPLTGRKQFNLLSDSEMHAMSFQQYNQVIAESQLSNNASQTAMIERVGVRISTAVESYLKDEGMEDVVDGFEWEFKLIDSDQLNAWCMPGGKVAFYTGILGVCQDDAGVAVVMGHEVAHAIARHGSERMSQGLATQFGGQALSVALANEPALTQQLALTAFGLGAQFGAMLPFSRLHETEADELGLYFMAMAGYNPEEAPKFWERMNAQGGAQPPEFLSTHPNHETRISDLNGWMPKAKEYYKPQSTGGVGRPTKL</sequence>
<evidence type="ECO:0000256" key="7">
    <source>
        <dbReference type="SAM" id="SignalP"/>
    </source>
</evidence>
<dbReference type="EMBL" id="WBVO01000001">
    <property type="protein sequence ID" value="KAB2814699.1"/>
    <property type="molecule type" value="Genomic_DNA"/>
</dbReference>
<feature type="signal peptide" evidence="7">
    <location>
        <begin position="1"/>
        <end position="21"/>
    </location>
</feature>
<feature type="chain" id="PRO_5027021471" evidence="7">
    <location>
        <begin position="22"/>
        <end position="277"/>
    </location>
</feature>
<dbReference type="PANTHER" id="PTHR22726">
    <property type="entry name" value="METALLOENDOPEPTIDASE OMA1"/>
    <property type="match status" value="1"/>
</dbReference>
<dbReference type="InterPro" id="IPR051156">
    <property type="entry name" value="Mito/Outer_Membr_Metalloprot"/>
</dbReference>
<feature type="domain" description="Peptidase M48" evidence="8">
    <location>
        <begin position="93"/>
        <end position="255"/>
    </location>
</feature>
<keyword evidence="2" id="KW-0479">Metal-binding</keyword>
<dbReference type="InterPro" id="IPR001915">
    <property type="entry name" value="Peptidase_M48"/>
</dbReference>
<dbReference type="PANTHER" id="PTHR22726:SF1">
    <property type="entry name" value="METALLOENDOPEPTIDASE OMA1, MITOCHONDRIAL"/>
    <property type="match status" value="1"/>
</dbReference>
<comment type="caution">
    <text evidence="9">The sequence shown here is derived from an EMBL/GenBank/DDBJ whole genome shotgun (WGS) entry which is preliminary data.</text>
</comment>
<comment type="cofactor">
    <cofactor evidence="6">
        <name>Zn(2+)</name>
        <dbReference type="ChEBI" id="CHEBI:29105"/>
    </cofactor>
    <text evidence="6">Binds 1 zinc ion per subunit.</text>
</comment>
<keyword evidence="5 6" id="KW-0482">Metalloprotease</keyword>
<evidence type="ECO:0000256" key="1">
    <source>
        <dbReference type="ARBA" id="ARBA00022670"/>
    </source>
</evidence>
<dbReference type="GO" id="GO:0051603">
    <property type="term" value="P:proteolysis involved in protein catabolic process"/>
    <property type="evidence" value="ECO:0007669"/>
    <property type="project" value="TreeGrafter"/>
</dbReference>
<dbReference type="GO" id="GO:0046872">
    <property type="term" value="F:metal ion binding"/>
    <property type="evidence" value="ECO:0007669"/>
    <property type="project" value="UniProtKB-KW"/>
</dbReference>
<reference evidence="9 10" key="1">
    <citation type="submission" date="2019-09" db="EMBL/GenBank/DDBJ databases">
        <title>Genomes of family Cryomorphaceae.</title>
        <authorList>
            <person name="Bowman J.P."/>
        </authorList>
    </citation>
    <scope>NUCLEOTIDE SEQUENCE [LARGE SCALE GENOMIC DNA]</scope>
    <source>
        <strain evidence="9 10">LMG 25704</strain>
    </source>
</reference>
<dbReference type="Gene3D" id="3.30.2010.10">
    <property type="entry name" value="Metalloproteases ('zincins'), catalytic domain"/>
    <property type="match status" value="1"/>
</dbReference>
<organism evidence="9 10">
    <name type="scientific">Phaeocystidibacter luteus</name>
    <dbReference type="NCBI Taxonomy" id="911197"/>
    <lineage>
        <taxon>Bacteria</taxon>
        <taxon>Pseudomonadati</taxon>
        <taxon>Bacteroidota</taxon>
        <taxon>Flavobacteriia</taxon>
        <taxon>Flavobacteriales</taxon>
        <taxon>Phaeocystidibacteraceae</taxon>
        <taxon>Phaeocystidibacter</taxon>
    </lineage>
</organism>
<keyword evidence="1 6" id="KW-0645">Protease</keyword>
<keyword evidence="10" id="KW-1185">Reference proteome</keyword>
<dbReference type="Proteomes" id="UP000468650">
    <property type="component" value="Unassembled WGS sequence"/>
</dbReference>
<dbReference type="GO" id="GO:0004222">
    <property type="term" value="F:metalloendopeptidase activity"/>
    <property type="evidence" value="ECO:0007669"/>
    <property type="project" value="InterPro"/>
</dbReference>
<dbReference type="OrthoDB" id="9810445at2"/>
<keyword evidence="7" id="KW-0732">Signal</keyword>
<evidence type="ECO:0000313" key="9">
    <source>
        <dbReference type="EMBL" id="KAB2814699.1"/>
    </source>
</evidence>
<evidence type="ECO:0000256" key="4">
    <source>
        <dbReference type="ARBA" id="ARBA00022833"/>
    </source>
</evidence>
<keyword evidence="3 6" id="KW-0378">Hydrolase</keyword>
<name>A0A6N6RMA0_9FLAO</name>
<proteinExistence type="inferred from homology"/>
<evidence type="ECO:0000256" key="5">
    <source>
        <dbReference type="ARBA" id="ARBA00023049"/>
    </source>
</evidence>
<protein>
    <submittedName>
        <fullName evidence="9">M48 family metallopeptidase</fullName>
    </submittedName>
</protein>
<evidence type="ECO:0000256" key="3">
    <source>
        <dbReference type="ARBA" id="ARBA00022801"/>
    </source>
</evidence>
<evidence type="ECO:0000256" key="6">
    <source>
        <dbReference type="RuleBase" id="RU003983"/>
    </source>
</evidence>
<evidence type="ECO:0000256" key="2">
    <source>
        <dbReference type="ARBA" id="ARBA00022723"/>
    </source>
</evidence>
<evidence type="ECO:0000313" key="10">
    <source>
        <dbReference type="Proteomes" id="UP000468650"/>
    </source>
</evidence>
<dbReference type="RefSeq" id="WP_151666278.1">
    <property type="nucleotide sequence ID" value="NZ_WBVO01000001.1"/>
</dbReference>
<dbReference type="AlphaFoldDB" id="A0A6N6RMA0"/>
<accession>A0A6N6RMA0</accession>
<evidence type="ECO:0000259" key="8">
    <source>
        <dbReference type="Pfam" id="PF01435"/>
    </source>
</evidence>
<gene>
    <name evidence="9" type="ORF">F8C67_02850</name>
</gene>